<sequence length="300" mass="35042">MISVIICSVDPQDLSVVKENIEKTIGTKYEIIAFDNSQDQKGICEIYNLGIQRAKYEYLCFMHEDIEMLTAEWGVKVIEIFEKNKELGLFGIAGGGYKSLVPSSWYNADLEINGQFYCNLIQGFKYGGKKEFLDHRNPKNERLSLVATIDGCWMCARKSILPAKAFDQNLLTGFHGYDIDFSLTVGQKHQVAVTYDILLKHFSEGTFSKQWEDAILKIHKKWSRHLPVNVDGLDEKMMLRYERRAFKMFFNRQLNLGSSYDKLIAIIWNARHSRIFGPFKWYKVYADLWRVWRKRDRSIT</sequence>
<dbReference type="SUPFAM" id="SSF53448">
    <property type="entry name" value="Nucleotide-diphospho-sugar transferases"/>
    <property type="match status" value="1"/>
</dbReference>
<organism evidence="2 3">
    <name type="scientific">Dyadobacter arcticus</name>
    <dbReference type="NCBI Taxonomy" id="1078754"/>
    <lineage>
        <taxon>Bacteria</taxon>
        <taxon>Pseudomonadati</taxon>
        <taxon>Bacteroidota</taxon>
        <taxon>Cytophagia</taxon>
        <taxon>Cytophagales</taxon>
        <taxon>Spirosomataceae</taxon>
        <taxon>Dyadobacter</taxon>
    </lineage>
</organism>
<proteinExistence type="predicted"/>
<dbReference type="Proteomes" id="UP001179181">
    <property type="component" value="Unassembled WGS sequence"/>
</dbReference>
<comment type="caution">
    <text evidence="2">The sequence shown here is derived from an EMBL/GenBank/DDBJ whole genome shotgun (WGS) entry which is preliminary data.</text>
</comment>
<gene>
    <name evidence="2" type="ORF">FHS68_003543</name>
</gene>
<evidence type="ECO:0000313" key="3">
    <source>
        <dbReference type="Proteomes" id="UP001179181"/>
    </source>
</evidence>
<feature type="domain" description="Streptomycin biosynthesis protein StrF" evidence="1">
    <location>
        <begin position="4"/>
        <end position="189"/>
    </location>
</feature>
<evidence type="ECO:0000259" key="1">
    <source>
        <dbReference type="Pfam" id="PF13712"/>
    </source>
</evidence>
<reference evidence="2 3" key="1">
    <citation type="submission" date="2020-03" db="EMBL/GenBank/DDBJ databases">
        <title>Genomic Encyclopedia of Type Strains, Phase IV (KMG-IV): sequencing the most valuable type-strain genomes for metagenomic binning, comparative biology and taxonomic classification.</title>
        <authorList>
            <person name="Goeker M."/>
        </authorList>
    </citation>
    <scope>NUCLEOTIDE SEQUENCE [LARGE SCALE GENOMIC DNA]</scope>
    <source>
        <strain evidence="2 3">DSM 102865</strain>
    </source>
</reference>
<keyword evidence="3" id="KW-1185">Reference proteome</keyword>
<dbReference type="InterPro" id="IPR059123">
    <property type="entry name" value="StrF_dom"/>
</dbReference>
<accession>A0ABX0UMZ4</accession>
<dbReference type="RefSeq" id="WP_167272434.1">
    <property type="nucleotide sequence ID" value="NZ_JAASQJ010000003.1"/>
</dbReference>
<dbReference type="InterPro" id="IPR029044">
    <property type="entry name" value="Nucleotide-diphossugar_trans"/>
</dbReference>
<dbReference type="EMBL" id="JAASQJ010000003">
    <property type="protein sequence ID" value="NIJ54361.1"/>
    <property type="molecule type" value="Genomic_DNA"/>
</dbReference>
<protein>
    <recommendedName>
        <fullName evidence="1">Streptomycin biosynthesis protein StrF domain-containing protein</fullName>
    </recommendedName>
</protein>
<dbReference type="Pfam" id="PF13712">
    <property type="entry name" value="Glyco_tranf_2_5"/>
    <property type="match status" value="1"/>
</dbReference>
<name>A0ABX0UMZ4_9BACT</name>
<evidence type="ECO:0000313" key="2">
    <source>
        <dbReference type="EMBL" id="NIJ54361.1"/>
    </source>
</evidence>
<dbReference type="Gene3D" id="3.90.550.10">
    <property type="entry name" value="Spore Coat Polysaccharide Biosynthesis Protein SpsA, Chain A"/>
    <property type="match status" value="1"/>
</dbReference>